<proteinExistence type="predicted"/>
<dbReference type="AlphaFoldDB" id="A0A369J1M7"/>
<feature type="region of interest" description="Disordered" evidence="1">
    <location>
        <begin position="54"/>
        <end position="92"/>
    </location>
</feature>
<evidence type="ECO:0000313" key="3">
    <source>
        <dbReference type="EMBL" id="RDB15030.1"/>
    </source>
</evidence>
<feature type="chain" id="PRO_5016859525" description="Secreted protein" evidence="2">
    <location>
        <begin position="21"/>
        <end position="92"/>
    </location>
</feature>
<feature type="compositionally biased region" description="Acidic residues" evidence="1">
    <location>
        <begin position="55"/>
        <end position="67"/>
    </location>
</feature>
<keyword evidence="2" id="KW-0732">Signal</keyword>
<accession>A0A369J1M7</accession>
<reference evidence="3" key="1">
    <citation type="submission" date="2018-04" db="EMBL/GenBank/DDBJ databases">
        <title>Whole genome sequencing of Hypsizygus marmoreus.</title>
        <authorList>
            <person name="Choi I.-G."/>
            <person name="Min B."/>
            <person name="Kim J.-G."/>
            <person name="Kim S."/>
            <person name="Oh Y.-L."/>
            <person name="Kong W.-S."/>
            <person name="Park H."/>
            <person name="Jeong J."/>
            <person name="Song E.-S."/>
        </authorList>
    </citation>
    <scope>NUCLEOTIDE SEQUENCE [LARGE SCALE GENOMIC DNA]</scope>
    <source>
        <strain evidence="3">51987-8</strain>
    </source>
</reference>
<dbReference type="EMBL" id="LUEZ02000226">
    <property type="protein sequence ID" value="RDB15030.1"/>
    <property type="molecule type" value="Genomic_DNA"/>
</dbReference>
<name>A0A369J1M7_HYPMA</name>
<comment type="caution">
    <text evidence="3">The sequence shown here is derived from an EMBL/GenBank/DDBJ whole genome shotgun (WGS) entry which is preliminary data.</text>
</comment>
<evidence type="ECO:0008006" key="5">
    <source>
        <dbReference type="Google" id="ProtNLM"/>
    </source>
</evidence>
<dbReference type="OrthoDB" id="3089745at2759"/>
<evidence type="ECO:0000256" key="1">
    <source>
        <dbReference type="SAM" id="MobiDB-lite"/>
    </source>
</evidence>
<protein>
    <recommendedName>
        <fullName evidence="5">Secreted protein</fullName>
    </recommendedName>
</protein>
<feature type="compositionally biased region" description="Basic and acidic residues" evidence="1">
    <location>
        <begin position="68"/>
        <end position="84"/>
    </location>
</feature>
<dbReference type="InParanoid" id="A0A369J1M7"/>
<evidence type="ECO:0000313" key="4">
    <source>
        <dbReference type="Proteomes" id="UP000076154"/>
    </source>
</evidence>
<feature type="signal peptide" evidence="2">
    <location>
        <begin position="1"/>
        <end position="20"/>
    </location>
</feature>
<gene>
    <name evidence="3" type="ORF">Hypma_005478</name>
</gene>
<organism evidence="3 4">
    <name type="scientific">Hypsizygus marmoreus</name>
    <name type="common">White beech mushroom</name>
    <name type="synonym">Agaricus marmoreus</name>
    <dbReference type="NCBI Taxonomy" id="39966"/>
    <lineage>
        <taxon>Eukaryota</taxon>
        <taxon>Fungi</taxon>
        <taxon>Dikarya</taxon>
        <taxon>Basidiomycota</taxon>
        <taxon>Agaricomycotina</taxon>
        <taxon>Agaricomycetes</taxon>
        <taxon>Agaricomycetidae</taxon>
        <taxon>Agaricales</taxon>
        <taxon>Tricholomatineae</taxon>
        <taxon>Lyophyllaceae</taxon>
        <taxon>Hypsizygus</taxon>
    </lineage>
</organism>
<evidence type="ECO:0000256" key="2">
    <source>
        <dbReference type="SAM" id="SignalP"/>
    </source>
</evidence>
<sequence length="92" mass="10128">MYMRLMLLVLQALVVRMGSTRSGARFSPYEAVPIYCAKDLDFSVLLRQSTAVESEFLEDGNEGDEGDDRTPASKEATMADRPDLTDGPPALK</sequence>
<keyword evidence="4" id="KW-1185">Reference proteome</keyword>
<dbReference type="Proteomes" id="UP000076154">
    <property type="component" value="Unassembled WGS sequence"/>
</dbReference>